<dbReference type="Proteomes" id="UP000317938">
    <property type="component" value="Unassembled WGS sequence"/>
</dbReference>
<reference evidence="3 4" key="1">
    <citation type="submission" date="2019-07" db="EMBL/GenBank/DDBJ databases">
        <title>Diversity of Bacteria from Kongsfjorden, Arctic.</title>
        <authorList>
            <person name="Yu Y."/>
        </authorList>
    </citation>
    <scope>NUCLEOTIDE SEQUENCE [LARGE SCALE GENOMIC DNA]</scope>
    <source>
        <strain evidence="3 4">SM1927</strain>
    </source>
</reference>
<evidence type="ECO:0000259" key="1">
    <source>
        <dbReference type="Pfam" id="PF13449"/>
    </source>
</evidence>
<sequence>MTTLIIKSINGVVVKKFKLNLSFVLVTVLLGACSDGKDGANGTDGTNGNGGIDGAVGLNSLVMQTELNMGDSNCWMGGIKIDSGLDADRNGALATTEVTSTSFLCNPDNFGTTGERLSYTVMRNELENYYYPGSTFEVRNGGYGSDMDGHPMNTTQFYALTDRGPNSNYRTSQEGAPHGNGKKFPTPDYTPRIGLFAVQSTGDIAKIKDILLKDRDGNNISGLPNSAALGGTGEVPYTTDGEVIRADMTQPYDEVTNPAVYDDYGLDAEGLAALKDGTFWVSDEYGPHMVHYDANGKEIGRINAFTADIRTDAINTDYGLKINLPAEFANRWANRGMEGLAITPDQKTLVGIMQSSLDNPSKNRTDLTRIVTVDLETGNISQYLYRQVKGSNSNSAIKALSNTSFLVLERDGAFYNKGDETAQKHVYKIDISGATDLEAVAAMGDIEQNSNLGLIIAGKTIEQVINDAVDYDAGWAELAAKNILPVTKSTSPVVDMVNEVSYPHDKMEGLWLIDNTRLGVINDDDFATWSEATIGGPLGQKYLDTNNTVVDGNTLYIVDGLDLSPIQ</sequence>
<feature type="domain" description="Phytase-like" evidence="1">
    <location>
        <begin position="145"/>
        <end position="526"/>
    </location>
</feature>
<accession>A0ABY3F922</accession>
<dbReference type="InterPro" id="IPR055575">
    <property type="entry name" value="DUF7151"/>
</dbReference>
<gene>
    <name evidence="3" type="ORF">FQP85_18590</name>
</gene>
<evidence type="ECO:0000313" key="3">
    <source>
        <dbReference type="EMBL" id="TVU80678.1"/>
    </source>
</evidence>
<evidence type="ECO:0000259" key="2">
    <source>
        <dbReference type="Pfam" id="PF23657"/>
    </source>
</evidence>
<dbReference type="InterPro" id="IPR027372">
    <property type="entry name" value="Phytase-like_dom"/>
</dbReference>
<dbReference type="Pfam" id="PF23657">
    <property type="entry name" value="DUF7151"/>
    <property type="match status" value="1"/>
</dbReference>
<dbReference type="PROSITE" id="PS51257">
    <property type="entry name" value="PROKAR_LIPOPROTEIN"/>
    <property type="match status" value="1"/>
</dbReference>
<proteinExistence type="predicted"/>
<organism evidence="3 4">
    <name type="scientific">Pseudoalteromonas neustonica</name>
    <dbReference type="NCBI Taxonomy" id="1840331"/>
    <lineage>
        <taxon>Bacteria</taxon>
        <taxon>Pseudomonadati</taxon>
        <taxon>Pseudomonadota</taxon>
        <taxon>Gammaproteobacteria</taxon>
        <taxon>Alteromonadales</taxon>
        <taxon>Pseudoalteromonadaceae</taxon>
        <taxon>Pseudoalteromonas</taxon>
    </lineage>
</organism>
<feature type="domain" description="DUF7151" evidence="2">
    <location>
        <begin position="59"/>
        <end position="105"/>
    </location>
</feature>
<dbReference type="PANTHER" id="PTHR37957:SF1">
    <property type="entry name" value="PHYTASE-LIKE DOMAIN-CONTAINING PROTEIN"/>
    <property type="match status" value="1"/>
</dbReference>
<dbReference type="Pfam" id="PF13449">
    <property type="entry name" value="Phytase-like"/>
    <property type="match status" value="1"/>
</dbReference>
<dbReference type="PANTHER" id="PTHR37957">
    <property type="entry name" value="BLR7070 PROTEIN"/>
    <property type="match status" value="1"/>
</dbReference>
<comment type="caution">
    <text evidence="3">The sequence shown here is derived from an EMBL/GenBank/DDBJ whole genome shotgun (WGS) entry which is preliminary data.</text>
</comment>
<name>A0ABY3F922_9GAMM</name>
<dbReference type="EMBL" id="VNFF01000022">
    <property type="protein sequence ID" value="TVU80678.1"/>
    <property type="molecule type" value="Genomic_DNA"/>
</dbReference>
<protein>
    <submittedName>
        <fullName evidence="3">Esterase-like activity of phytase family protein</fullName>
    </submittedName>
</protein>
<keyword evidence="4" id="KW-1185">Reference proteome</keyword>
<evidence type="ECO:0000313" key="4">
    <source>
        <dbReference type="Proteomes" id="UP000317938"/>
    </source>
</evidence>